<feature type="region of interest" description="Disordered" evidence="1">
    <location>
        <begin position="349"/>
        <end position="368"/>
    </location>
</feature>
<feature type="compositionally biased region" description="Polar residues" evidence="1">
    <location>
        <begin position="314"/>
        <end position="327"/>
    </location>
</feature>
<dbReference type="Pfam" id="PF06159">
    <property type="entry name" value="TRAPPC13_N"/>
    <property type="match status" value="1"/>
</dbReference>
<keyword evidence="5" id="KW-1185">Reference proteome</keyword>
<feature type="region of interest" description="Disordered" evidence="1">
    <location>
        <begin position="297"/>
        <end position="343"/>
    </location>
</feature>
<dbReference type="OrthoDB" id="10250284at2759"/>
<dbReference type="GO" id="GO:1990072">
    <property type="term" value="C:TRAPPIII protein complex"/>
    <property type="evidence" value="ECO:0007669"/>
    <property type="project" value="TreeGrafter"/>
</dbReference>
<evidence type="ECO:0008006" key="6">
    <source>
        <dbReference type="Google" id="ProtNLM"/>
    </source>
</evidence>
<dbReference type="InterPro" id="IPR055427">
    <property type="entry name" value="TRAPPC13_N"/>
</dbReference>
<dbReference type="AlphaFoldDB" id="A0A8H6MDW9"/>
<sequence>MASDGPTHFLSLKVMRVSAHSSAHLLSLQGAAPLPGHPKTLRDLTHASELLTLPSAFGSIQLGETFSSCLCVNNEAQMGIEVVQVKVEMQTITAKVTLSELDVDEAGSAGKVLSAGDTLESVVHHEIKELGQHVLACTVSYRLPQGARPIPGASEDANDPSLVTFRKFYKFAVTNPLSVKTKVHAPKSPTAQLSLNVTQEPMHFERMQLEPMEDWTVQDANHKGDTSKTSIFSGSLAIMQPQDTRQYLYILTPKKTTCRSIIPLGRLDISWRSSFGEPGRLLTSMLTRRIPFPSAPAPASAIPPYLKRAGPGGSNSRPQSPSISTRPLSPPPAQRPGSPFQVARSNSISQGAYPQSPQLPPLSAVPSTAPQSDLDVNLIVKNFPHDAVKLEKPFTVSLQLVVSSNMPLRDFAMRKLSFAVQHLQAPKVTPLTIAQAVTAAVAPPSEALSPRMSSSGFSTPSSATAAANFNYALAHQKILDASLRPSSPTGTIHGHSPNDVAQPIDPNRNLCSTTVLFVGSSTIFLPSVQITTGDQGTPSNPITQDFELTYLPMKGGFCRVGGLRVLLVQDKGTSDFQERRK</sequence>
<proteinExistence type="predicted"/>
<evidence type="ECO:0000313" key="5">
    <source>
        <dbReference type="Proteomes" id="UP000521943"/>
    </source>
</evidence>
<evidence type="ECO:0000256" key="1">
    <source>
        <dbReference type="SAM" id="MobiDB-lite"/>
    </source>
</evidence>
<dbReference type="PANTHER" id="PTHR13134:SF3">
    <property type="entry name" value="TRAFFICKING PROTEIN PARTICLE COMPLEX SUBUNIT 13"/>
    <property type="match status" value="1"/>
</dbReference>
<evidence type="ECO:0000259" key="3">
    <source>
        <dbReference type="Pfam" id="PF23647"/>
    </source>
</evidence>
<feature type="domain" description="Trafficking protein particle complex subunit 13 middle" evidence="3">
    <location>
        <begin position="177"/>
        <end position="291"/>
    </location>
</feature>
<gene>
    <name evidence="4" type="ORF">DFP72DRAFT_986044</name>
</gene>
<evidence type="ECO:0000259" key="2">
    <source>
        <dbReference type="Pfam" id="PF06159"/>
    </source>
</evidence>
<dbReference type="PANTHER" id="PTHR13134">
    <property type="entry name" value="TRAFFICKING PROTEIN PARTICLE COMPLEX SUBUNIT 13"/>
    <property type="match status" value="1"/>
</dbReference>
<dbReference type="EMBL" id="JACGCI010000003">
    <property type="protein sequence ID" value="KAF6764975.1"/>
    <property type="molecule type" value="Genomic_DNA"/>
</dbReference>
<accession>A0A8H6MDW9</accession>
<comment type="caution">
    <text evidence="4">The sequence shown here is derived from an EMBL/GenBank/DDBJ whole genome shotgun (WGS) entry which is preliminary data.</text>
</comment>
<protein>
    <recommendedName>
        <fullName evidence="6">DUF974-domain-containing protein</fullName>
    </recommendedName>
</protein>
<reference evidence="4 5" key="1">
    <citation type="submission" date="2020-07" db="EMBL/GenBank/DDBJ databases">
        <title>Comparative genomics of pyrophilous fungi reveals a link between fire events and developmental genes.</title>
        <authorList>
            <consortium name="DOE Joint Genome Institute"/>
            <person name="Steindorff A.S."/>
            <person name="Carver A."/>
            <person name="Calhoun S."/>
            <person name="Stillman K."/>
            <person name="Liu H."/>
            <person name="Lipzen A."/>
            <person name="Pangilinan J."/>
            <person name="Labutti K."/>
            <person name="Bruns T.D."/>
            <person name="Grigoriev I.V."/>
        </authorList>
    </citation>
    <scope>NUCLEOTIDE SEQUENCE [LARGE SCALE GENOMIC DNA]</scope>
    <source>
        <strain evidence="4 5">CBS 144469</strain>
    </source>
</reference>
<name>A0A8H6MDW9_9AGAR</name>
<dbReference type="InterPro" id="IPR010378">
    <property type="entry name" value="TRAPPC13"/>
</dbReference>
<organism evidence="4 5">
    <name type="scientific">Ephemerocybe angulata</name>
    <dbReference type="NCBI Taxonomy" id="980116"/>
    <lineage>
        <taxon>Eukaryota</taxon>
        <taxon>Fungi</taxon>
        <taxon>Dikarya</taxon>
        <taxon>Basidiomycota</taxon>
        <taxon>Agaricomycotina</taxon>
        <taxon>Agaricomycetes</taxon>
        <taxon>Agaricomycetidae</taxon>
        <taxon>Agaricales</taxon>
        <taxon>Agaricineae</taxon>
        <taxon>Psathyrellaceae</taxon>
        <taxon>Ephemerocybe</taxon>
    </lineage>
</organism>
<dbReference type="Proteomes" id="UP000521943">
    <property type="component" value="Unassembled WGS sequence"/>
</dbReference>
<dbReference type="Pfam" id="PF23647">
    <property type="entry name" value="TRAPPC13_M"/>
    <property type="match status" value="1"/>
</dbReference>
<evidence type="ECO:0000313" key="4">
    <source>
        <dbReference type="EMBL" id="KAF6764975.1"/>
    </source>
</evidence>
<feature type="domain" description="Trafficking protein particle complex subunit 13 N-terminal" evidence="2">
    <location>
        <begin position="8"/>
        <end position="173"/>
    </location>
</feature>
<dbReference type="InterPro" id="IPR055429">
    <property type="entry name" value="TRAPPC13_M"/>
</dbReference>